<dbReference type="Pfam" id="PF13927">
    <property type="entry name" value="Ig_3"/>
    <property type="match status" value="1"/>
</dbReference>
<keyword evidence="4" id="KW-0812">Transmembrane</keyword>
<dbReference type="AlphaFoldDB" id="A0A8D2LKJ3"/>
<dbReference type="FunFam" id="2.60.40.10:FF:000049">
    <property type="entry name" value="Leukocyte immunoglobulin-like receptor subfamily B member 1"/>
    <property type="match status" value="2"/>
</dbReference>
<keyword evidence="1" id="KW-0732">Signal</keyword>
<dbReference type="InterPro" id="IPR007110">
    <property type="entry name" value="Ig-like_dom"/>
</dbReference>
<keyword evidence="7" id="KW-1185">Reference proteome</keyword>
<dbReference type="Pfam" id="PF13895">
    <property type="entry name" value="Ig_2"/>
    <property type="match status" value="1"/>
</dbReference>
<dbReference type="PANTHER" id="PTHR11738">
    <property type="entry name" value="MHC CLASS I NK CELL RECEPTOR"/>
    <property type="match status" value="1"/>
</dbReference>
<organism evidence="6 7">
    <name type="scientific">Varanus komodoensis</name>
    <name type="common">Komodo dragon</name>
    <dbReference type="NCBI Taxonomy" id="61221"/>
    <lineage>
        <taxon>Eukaryota</taxon>
        <taxon>Metazoa</taxon>
        <taxon>Chordata</taxon>
        <taxon>Craniata</taxon>
        <taxon>Vertebrata</taxon>
        <taxon>Euteleostomi</taxon>
        <taxon>Lepidosauria</taxon>
        <taxon>Squamata</taxon>
        <taxon>Bifurcata</taxon>
        <taxon>Unidentata</taxon>
        <taxon>Episquamata</taxon>
        <taxon>Toxicofera</taxon>
        <taxon>Anguimorpha</taxon>
        <taxon>Paleoanguimorpha</taxon>
        <taxon>Varanoidea</taxon>
        <taxon>Varanidae</taxon>
        <taxon>Varanus</taxon>
    </lineage>
</organism>
<evidence type="ECO:0000313" key="7">
    <source>
        <dbReference type="Proteomes" id="UP000694545"/>
    </source>
</evidence>
<evidence type="ECO:0000256" key="3">
    <source>
        <dbReference type="ARBA" id="ARBA00023319"/>
    </source>
</evidence>
<keyword evidence="4" id="KW-1133">Transmembrane helix</keyword>
<dbReference type="Ensembl" id="ENSVKKT00000023505.1">
    <property type="protein sequence ID" value="ENSVKKP00000022937.1"/>
    <property type="gene ID" value="ENSVKKG00000015232.1"/>
</dbReference>
<sequence>VVRQPVISISPKAVVSLGEEINFQCKTQDQPAKFYLQKAGDSILNWAMRSTRNVGDYSISCTSWEHAGHYSCSYALLQSPFLLSAPSDDIFLLLTKPRISISPSGSVALGAEVKIWCEIQYGTAVFYLYKAGDPTHQLPMKSHFNKGEFCINNVSWTHKGNYSCAYAFAESPFLFSPHSDLLELQPSGAVFVLLSSSLVLQYLCLAVFFLLLSFGAVLWYKKKRDGMYLLERKGCNAAYSGLGWDAWGVGRK</sequence>
<feature type="transmembrane region" description="Helical" evidence="4">
    <location>
        <begin position="199"/>
        <end position="220"/>
    </location>
</feature>
<dbReference type="PROSITE" id="PS50835">
    <property type="entry name" value="IG_LIKE"/>
    <property type="match status" value="1"/>
</dbReference>
<dbReference type="InterPro" id="IPR013783">
    <property type="entry name" value="Ig-like_fold"/>
</dbReference>
<keyword evidence="4" id="KW-0472">Membrane</keyword>
<evidence type="ECO:0000313" key="6">
    <source>
        <dbReference type="Ensembl" id="ENSVKKP00000022937.1"/>
    </source>
</evidence>
<keyword evidence="2" id="KW-1015">Disulfide bond</keyword>
<accession>A0A8D2LKJ3</accession>
<dbReference type="Proteomes" id="UP000694545">
    <property type="component" value="Unplaced"/>
</dbReference>
<dbReference type="InterPro" id="IPR050412">
    <property type="entry name" value="Ig-like_Receptors_ImmuneReg"/>
</dbReference>
<protein>
    <recommendedName>
        <fullName evidence="5">Ig-like domain-containing protein</fullName>
    </recommendedName>
</protein>
<keyword evidence="3" id="KW-0393">Immunoglobulin domain</keyword>
<dbReference type="GO" id="GO:0002764">
    <property type="term" value="P:immune response-regulating signaling pathway"/>
    <property type="evidence" value="ECO:0007669"/>
    <property type="project" value="TreeGrafter"/>
</dbReference>
<evidence type="ECO:0000259" key="5">
    <source>
        <dbReference type="PROSITE" id="PS50835"/>
    </source>
</evidence>
<dbReference type="PANTHER" id="PTHR11738:SF186">
    <property type="entry name" value="OSTEOCLAST-ASSOCIATED IMMUNOGLOBULIN-LIKE RECEPTOR"/>
    <property type="match status" value="1"/>
</dbReference>
<dbReference type="Gene3D" id="2.60.40.10">
    <property type="entry name" value="Immunoglobulins"/>
    <property type="match status" value="2"/>
</dbReference>
<proteinExistence type="predicted"/>
<evidence type="ECO:0000256" key="4">
    <source>
        <dbReference type="SAM" id="Phobius"/>
    </source>
</evidence>
<reference evidence="6" key="2">
    <citation type="submission" date="2025-09" db="UniProtKB">
        <authorList>
            <consortium name="Ensembl"/>
        </authorList>
    </citation>
    <scope>IDENTIFICATION</scope>
</reference>
<name>A0A8D2LKJ3_VARKO</name>
<dbReference type="SUPFAM" id="SSF48726">
    <property type="entry name" value="Immunoglobulin"/>
    <property type="match status" value="2"/>
</dbReference>
<evidence type="ECO:0000256" key="1">
    <source>
        <dbReference type="ARBA" id="ARBA00022729"/>
    </source>
</evidence>
<evidence type="ECO:0000256" key="2">
    <source>
        <dbReference type="ARBA" id="ARBA00023157"/>
    </source>
</evidence>
<dbReference type="InterPro" id="IPR036179">
    <property type="entry name" value="Ig-like_dom_sf"/>
</dbReference>
<feature type="domain" description="Ig-like" evidence="5">
    <location>
        <begin position="5"/>
        <end position="72"/>
    </location>
</feature>
<reference evidence="6" key="1">
    <citation type="submission" date="2025-08" db="UniProtKB">
        <authorList>
            <consortium name="Ensembl"/>
        </authorList>
    </citation>
    <scope>IDENTIFICATION</scope>
</reference>